<organism evidence="1 2">
    <name type="scientific">Tulasnella calospora MUT 4182</name>
    <dbReference type="NCBI Taxonomy" id="1051891"/>
    <lineage>
        <taxon>Eukaryota</taxon>
        <taxon>Fungi</taxon>
        <taxon>Dikarya</taxon>
        <taxon>Basidiomycota</taxon>
        <taxon>Agaricomycotina</taxon>
        <taxon>Agaricomycetes</taxon>
        <taxon>Cantharellales</taxon>
        <taxon>Tulasnellaceae</taxon>
        <taxon>Tulasnella</taxon>
    </lineage>
</organism>
<reference evidence="2" key="2">
    <citation type="submission" date="2015-01" db="EMBL/GenBank/DDBJ databases">
        <title>Evolutionary Origins and Diversification of the Mycorrhizal Mutualists.</title>
        <authorList>
            <consortium name="DOE Joint Genome Institute"/>
            <consortium name="Mycorrhizal Genomics Consortium"/>
            <person name="Kohler A."/>
            <person name="Kuo A."/>
            <person name="Nagy L.G."/>
            <person name="Floudas D."/>
            <person name="Copeland A."/>
            <person name="Barry K.W."/>
            <person name="Cichocki N."/>
            <person name="Veneault-Fourrey C."/>
            <person name="LaButti K."/>
            <person name="Lindquist E.A."/>
            <person name="Lipzen A."/>
            <person name="Lundell T."/>
            <person name="Morin E."/>
            <person name="Murat C."/>
            <person name="Riley R."/>
            <person name="Ohm R."/>
            <person name="Sun H."/>
            <person name="Tunlid A."/>
            <person name="Henrissat B."/>
            <person name="Grigoriev I.V."/>
            <person name="Hibbett D.S."/>
            <person name="Martin F."/>
        </authorList>
    </citation>
    <scope>NUCLEOTIDE SEQUENCE [LARGE SCALE GENOMIC DNA]</scope>
    <source>
        <strain evidence="2">MUT 4182</strain>
    </source>
</reference>
<name>A0A0C3QCV4_9AGAM</name>
<evidence type="ECO:0000313" key="1">
    <source>
        <dbReference type="EMBL" id="KIO28650.1"/>
    </source>
</evidence>
<keyword evidence="2" id="KW-1185">Reference proteome</keyword>
<dbReference type="AlphaFoldDB" id="A0A0C3QCV4"/>
<dbReference type="HOGENOM" id="CLU_2980821_0_0_1"/>
<proteinExistence type="predicted"/>
<dbReference type="Proteomes" id="UP000054248">
    <property type="component" value="Unassembled WGS sequence"/>
</dbReference>
<evidence type="ECO:0000313" key="2">
    <source>
        <dbReference type="Proteomes" id="UP000054248"/>
    </source>
</evidence>
<gene>
    <name evidence="1" type="ORF">M407DRAFT_242956</name>
</gene>
<sequence length="58" mass="6385">MRVVISLLFSPHSSLPLPLAHLVSASDTTPPPRTSPSPQAMDADQLSDLKYAELWSRR</sequence>
<protein>
    <submittedName>
        <fullName evidence="1">Uncharacterized protein</fullName>
    </submittedName>
</protein>
<reference evidence="1 2" key="1">
    <citation type="submission" date="2014-04" db="EMBL/GenBank/DDBJ databases">
        <authorList>
            <consortium name="DOE Joint Genome Institute"/>
            <person name="Kuo A."/>
            <person name="Girlanda M."/>
            <person name="Perotto S."/>
            <person name="Kohler A."/>
            <person name="Nagy L.G."/>
            <person name="Floudas D."/>
            <person name="Copeland A."/>
            <person name="Barry K.W."/>
            <person name="Cichocki N."/>
            <person name="Veneault-Fourrey C."/>
            <person name="LaButti K."/>
            <person name="Lindquist E.A."/>
            <person name="Lipzen A."/>
            <person name="Lundell T."/>
            <person name="Morin E."/>
            <person name="Murat C."/>
            <person name="Sun H."/>
            <person name="Tunlid A."/>
            <person name="Henrissat B."/>
            <person name="Grigoriev I.V."/>
            <person name="Hibbett D.S."/>
            <person name="Martin F."/>
            <person name="Nordberg H.P."/>
            <person name="Cantor M.N."/>
            <person name="Hua S.X."/>
        </authorList>
    </citation>
    <scope>NUCLEOTIDE SEQUENCE [LARGE SCALE GENOMIC DNA]</scope>
    <source>
        <strain evidence="1 2">MUT 4182</strain>
    </source>
</reference>
<accession>A0A0C3QCV4</accession>
<dbReference type="EMBL" id="KN822992">
    <property type="protein sequence ID" value="KIO28650.1"/>
    <property type="molecule type" value="Genomic_DNA"/>
</dbReference>